<sequence>MKIIAIFLLSLLTSPLCAEIVRLGAGGEEFCYISPDAEYSIAEDSILPGQGLFSYFSGSDKPLYPEITYPGVVERGNILSGLIFLAAAVDRVSAKLWDAEGNILVEAGAFRIARRRDFNVWSLLLGIPSVLKGGRYTLAVEGREKERHFFHLGAVEVVEKKFGFEQIALNLQLSDLLSKPHIQKGT</sequence>
<gene>
    <name evidence="1" type="ORF">S03H2_17313</name>
</gene>
<evidence type="ECO:0000313" key="1">
    <source>
        <dbReference type="EMBL" id="GAH46132.1"/>
    </source>
</evidence>
<proteinExistence type="predicted"/>
<comment type="caution">
    <text evidence="1">The sequence shown here is derived from an EMBL/GenBank/DDBJ whole genome shotgun (WGS) entry which is preliminary data.</text>
</comment>
<accession>X1FMD9</accession>
<name>X1FMD9_9ZZZZ</name>
<dbReference type="AlphaFoldDB" id="X1FMD9"/>
<organism evidence="1">
    <name type="scientific">marine sediment metagenome</name>
    <dbReference type="NCBI Taxonomy" id="412755"/>
    <lineage>
        <taxon>unclassified sequences</taxon>
        <taxon>metagenomes</taxon>
        <taxon>ecological metagenomes</taxon>
    </lineage>
</organism>
<dbReference type="EMBL" id="BARU01008920">
    <property type="protein sequence ID" value="GAH46132.1"/>
    <property type="molecule type" value="Genomic_DNA"/>
</dbReference>
<protein>
    <submittedName>
        <fullName evidence="1">Uncharacterized protein</fullName>
    </submittedName>
</protein>
<reference evidence="1" key="1">
    <citation type="journal article" date="2014" name="Front. Microbiol.">
        <title>High frequency of phylogenetically diverse reductive dehalogenase-homologous genes in deep subseafloor sedimentary metagenomes.</title>
        <authorList>
            <person name="Kawai M."/>
            <person name="Futagami T."/>
            <person name="Toyoda A."/>
            <person name="Takaki Y."/>
            <person name="Nishi S."/>
            <person name="Hori S."/>
            <person name="Arai W."/>
            <person name="Tsubouchi T."/>
            <person name="Morono Y."/>
            <person name="Uchiyama I."/>
            <person name="Ito T."/>
            <person name="Fujiyama A."/>
            <person name="Inagaki F."/>
            <person name="Takami H."/>
        </authorList>
    </citation>
    <scope>NUCLEOTIDE SEQUENCE</scope>
    <source>
        <strain evidence="1">Expedition CK06-06</strain>
    </source>
</reference>